<feature type="transmembrane region" description="Helical" evidence="1">
    <location>
        <begin position="58"/>
        <end position="77"/>
    </location>
</feature>
<evidence type="ECO:0000313" key="3">
    <source>
        <dbReference type="Proteomes" id="UP000887013"/>
    </source>
</evidence>
<sequence length="206" mass="24010">MDTRTPANSAAVNGRPGYHPYHQDFVLIYGTCGFFGIPAFLEGISHSFPELEISPTDYILIAVVSFIFLLIMNTIMCNEMYAELLRTKQLSLESLFITLILSYFMKMGIEVFATLLIILFVWSIADEALRYLKYPELERTISVCVVILLCTIRLMIFMFDLYWLYYVFAGLIFEYVFVFTDYLIFFAKMMGRARIQFERQANQISQ</sequence>
<feature type="transmembrane region" description="Helical" evidence="1">
    <location>
        <begin position="25"/>
        <end position="46"/>
    </location>
</feature>
<comment type="caution">
    <text evidence="2">The sequence shown here is derived from an EMBL/GenBank/DDBJ whole genome shotgun (WGS) entry which is preliminary data.</text>
</comment>
<keyword evidence="3" id="KW-1185">Reference proteome</keyword>
<reference evidence="2" key="1">
    <citation type="submission" date="2020-08" db="EMBL/GenBank/DDBJ databases">
        <title>Multicomponent nature underlies the extraordinary mechanical properties of spider dragline silk.</title>
        <authorList>
            <person name="Kono N."/>
            <person name="Nakamura H."/>
            <person name="Mori M."/>
            <person name="Yoshida Y."/>
            <person name="Ohtoshi R."/>
            <person name="Malay A.D."/>
            <person name="Moran D.A.P."/>
            <person name="Tomita M."/>
            <person name="Numata K."/>
            <person name="Arakawa K."/>
        </authorList>
    </citation>
    <scope>NUCLEOTIDE SEQUENCE</scope>
</reference>
<evidence type="ECO:0000256" key="1">
    <source>
        <dbReference type="SAM" id="Phobius"/>
    </source>
</evidence>
<dbReference type="Proteomes" id="UP000887013">
    <property type="component" value="Unassembled WGS sequence"/>
</dbReference>
<organism evidence="2 3">
    <name type="scientific">Nephila pilipes</name>
    <name type="common">Giant wood spider</name>
    <name type="synonym">Nephila maculata</name>
    <dbReference type="NCBI Taxonomy" id="299642"/>
    <lineage>
        <taxon>Eukaryota</taxon>
        <taxon>Metazoa</taxon>
        <taxon>Ecdysozoa</taxon>
        <taxon>Arthropoda</taxon>
        <taxon>Chelicerata</taxon>
        <taxon>Arachnida</taxon>
        <taxon>Araneae</taxon>
        <taxon>Araneomorphae</taxon>
        <taxon>Entelegynae</taxon>
        <taxon>Araneoidea</taxon>
        <taxon>Nephilidae</taxon>
        <taxon>Nephila</taxon>
    </lineage>
</organism>
<keyword evidence="1" id="KW-0812">Transmembrane</keyword>
<dbReference type="AlphaFoldDB" id="A0A8X6UIM2"/>
<gene>
    <name evidence="2" type="ORF">NPIL_240731</name>
</gene>
<dbReference type="EMBL" id="BMAW01080807">
    <property type="protein sequence ID" value="GFU21237.1"/>
    <property type="molecule type" value="Genomic_DNA"/>
</dbReference>
<protein>
    <submittedName>
        <fullName evidence="2">Uncharacterized protein</fullName>
    </submittedName>
</protein>
<feature type="transmembrane region" description="Helical" evidence="1">
    <location>
        <begin position="165"/>
        <end position="187"/>
    </location>
</feature>
<accession>A0A8X6UIM2</accession>
<name>A0A8X6UIM2_NEPPI</name>
<feature type="transmembrane region" description="Helical" evidence="1">
    <location>
        <begin position="141"/>
        <end position="159"/>
    </location>
</feature>
<proteinExistence type="predicted"/>
<keyword evidence="1" id="KW-1133">Transmembrane helix</keyword>
<keyword evidence="1" id="KW-0472">Membrane</keyword>
<evidence type="ECO:0000313" key="2">
    <source>
        <dbReference type="EMBL" id="GFU21237.1"/>
    </source>
</evidence>